<dbReference type="GeneID" id="99683812"/>
<dbReference type="Proteomes" id="UP000295106">
    <property type="component" value="Unassembled WGS sequence"/>
</dbReference>
<dbReference type="RefSeq" id="WP_132647793.1">
    <property type="nucleotide sequence ID" value="NZ_CP181386.1"/>
</dbReference>
<accession>A0A4R2M9Q0</accession>
<gene>
    <name evidence="2" type="ORF">EV684_10866</name>
</gene>
<dbReference type="SMART" id="SM00953">
    <property type="entry name" value="RES"/>
    <property type="match status" value="1"/>
</dbReference>
<dbReference type="EMBL" id="SLXD01000008">
    <property type="protein sequence ID" value="TCP01725.1"/>
    <property type="molecule type" value="Genomic_DNA"/>
</dbReference>
<proteinExistence type="predicted"/>
<dbReference type="OrthoDB" id="9789501at2"/>
<protein>
    <submittedName>
        <fullName evidence="2">RES domain-containing protein</fullName>
    </submittedName>
</protein>
<reference evidence="2 3" key="1">
    <citation type="submission" date="2019-03" db="EMBL/GenBank/DDBJ databases">
        <title>Genomic Encyclopedia of Type Strains, Phase IV (KMG-IV): sequencing the most valuable type-strain genomes for metagenomic binning, comparative biology and taxonomic classification.</title>
        <authorList>
            <person name="Goeker M."/>
        </authorList>
    </citation>
    <scope>NUCLEOTIDE SEQUENCE [LARGE SCALE GENOMIC DNA]</scope>
    <source>
        <strain evidence="2 3">DSM 1709</strain>
    </source>
</reference>
<dbReference type="InterPro" id="IPR014914">
    <property type="entry name" value="RES_dom"/>
</dbReference>
<evidence type="ECO:0000259" key="1">
    <source>
        <dbReference type="SMART" id="SM00953"/>
    </source>
</evidence>
<feature type="domain" description="RES" evidence="1">
    <location>
        <begin position="17"/>
        <end position="145"/>
    </location>
</feature>
<sequence length="159" mass="17406">MFVWRIASDTRDFLAEDLSGRGAEKTGGRWNRAGSPVVYCAGSIALACLETVVHLRVAGLPLNRFLVRVAIPDEVWARRQTLQAASLPVGWSAIPEGLVSVELGLRWLASMASAVLELPSVIVPEENNCLINPRHPDAAGITALKLRSWSYDGRFDRRA</sequence>
<dbReference type="AlphaFoldDB" id="A0A4R2M9Q0"/>
<comment type="caution">
    <text evidence="2">The sequence shown here is derived from an EMBL/GenBank/DDBJ whole genome shotgun (WGS) entry which is preliminary data.</text>
</comment>
<dbReference type="Pfam" id="PF08808">
    <property type="entry name" value="RES"/>
    <property type="match status" value="1"/>
</dbReference>
<evidence type="ECO:0000313" key="2">
    <source>
        <dbReference type="EMBL" id="TCP01725.1"/>
    </source>
</evidence>
<evidence type="ECO:0000313" key="3">
    <source>
        <dbReference type="Proteomes" id="UP000295106"/>
    </source>
</evidence>
<organism evidence="2 3">
    <name type="scientific">Rubrivivax gelatinosus</name>
    <name type="common">Rhodocyclus gelatinosus</name>
    <name type="synonym">Rhodopseudomonas gelatinosa</name>
    <dbReference type="NCBI Taxonomy" id="28068"/>
    <lineage>
        <taxon>Bacteria</taxon>
        <taxon>Pseudomonadati</taxon>
        <taxon>Pseudomonadota</taxon>
        <taxon>Betaproteobacteria</taxon>
        <taxon>Burkholderiales</taxon>
        <taxon>Sphaerotilaceae</taxon>
        <taxon>Rubrivivax</taxon>
    </lineage>
</organism>
<name>A0A4R2M9Q0_RUBGE</name>